<dbReference type="UniPathway" id="UPA00124"/>
<evidence type="ECO:0000313" key="8">
    <source>
        <dbReference type="EMBL" id="AFU99871.1"/>
    </source>
</evidence>
<dbReference type="GO" id="GO:0008831">
    <property type="term" value="F:dTDP-4-dehydrorhamnose reductase activity"/>
    <property type="evidence" value="ECO:0007669"/>
    <property type="project" value="UniProtKB-EC"/>
</dbReference>
<dbReference type="Proteomes" id="UP000000466">
    <property type="component" value="Chromosome"/>
</dbReference>
<dbReference type="SUPFAM" id="SSF51735">
    <property type="entry name" value="NAD(P)-binding Rossmann-fold domains"/>
    <property type="match status" value="1"/>
</dbReference>
<comment type="similarity">
    <text evidence="2 6">Belongs to the dTDP-4-dehydrorhamnose reductase family.</text>
</comment>
<dbReference type="EMBL" id="CP003746">
    <property type="protein sequence ID" value="AFU99871.1"/>
    <property type="molecule type" value="Genomic_DNA"/>
</dbReference>
<dbReference type="UniPathway" id="UPA00281"/>
<evidence type="ECO:0000256" key="2">
    <source>
        <dbReference type="ARBA" id="ARBA00010944"/>
    </source>
</evidence>
<dbReference type="EC" id="1.1.1.133" evidence="3 6"/>
<keyword evidence="6" id="KW-0560">Oxidoreductase</keyword>
<name>K4KLH4_SIMAS</name>
<dbReference type="KEGG" id="saga:M5M_13655"/>
<dbReference type="PANTHER" id="PTHR10491">
    <property type="entry name" value="DTDP-4-DEHYDRORHAMNOSE REDUCTASE"/>
    <property type="match status" value="1"/>
</dbReference>
<sequence>MQLPKLLILGAGGQVGQALQASSPGLYTLITPTRADLDLTASAAIEPFIIATKPALVINCAAYNFVDKAEQERERCRLINATAVARMAAACERLAIPLVHFSTDYVFEGKAAGSALYTEDEPPCPVNHYGQTKLAGERAALAQSRNLVLRVSWVFSEFGANMGSRMLAAACAGQPLRMASDQWGSPTYAGHIAETVWALVPALLRGEPGGLYHLSGLSAVMPAASRWDLAAGLVEAAIAAAMLPADYRVDATTQAQWQALFGVPAASRPDFSAMANDKLAARLGRALPHWQQGLAPCVTGLLAQS</sequence>
<evidence type="ECO:0000259" key="7">
    <source>
        <dbReference type="Pfam" id="PF04321"/>
    </source>
</evidence>
<accession>K4KLH4</accession>
<gene>
    <name evidence="8" type="ordered locus">M5M_13655</name>
</gene>
<comment type="pathway">
    <text evidence="1 6">Carbohydrate biosynthesis; dTDP-L-rhamnose biosynthesis.</text>
</comment>
<dbReference type="OrthoDB" id="9803892at2"/>
<dbReference type="HOGENOM" id="CLU_045518_1_0_6"/>
<evidence type="ECO:0000256" key="5">
    <source>
        <dbReference type="ARBA" id="ARBA00048200"/>
    </source>
</evidence>
<comment type="cofactor">
    <cofactor evidence="6">
        <name>Mg(2+)</name>
        <dbReference type="ChEBI" id="CHEBI:18420"/>
    </cofactor>
    <text evidence="6">Binds 1 Mg(2+) ion per monomer.</text>
</comment>
<dbReference type="AlphaFoldDB" id="K4KLH4"/>
<dbReference type="GO" id="GO:0019305">
    <property type="term" value="P:dTDP-rhamnose biosynthetic process"/>
    <property type="evidence" value="ECO:0007669"/>
    <property type="project" value="UniProtKB-UniPathway"/>
</dbReference>
<dbReference type="InterPro" id="IPR005913">
    <property type="entry name" value="dTDP_dehydrorham_reduct"/>
</dbReference>
<evidence type="ECO:0000256" key="4">
    <source>
        <dbReference type="ARBA" id="ARBA00017099"/>
    </source>
</evidence>
<dbReference type="RefSeq" id="WP_015048033.1">
    <property type="nucleotide sequence ID" value="NC_018868.3"/>
</dbReference>
<dbReference type="InterPro" id="IPR036291">
    <property type="entry name" value="NAD(P)-bd_dom_sf"/>
</dbReference>
<dbReference type="InterPro" id="IPR029903">
    <property type="entry name" value="RmlD-like-bd"/>
</dbReference>
<evidence type="ECO:0000313" key="9">
    <source>
        <dbReference type="Proteomes" id="UP000000466"/>
    </source>
</evidence>
<dbReference type="NCBIfam" id="TIGR01214">
    <property type="entry name" value="rmlD"/>
    <property type="match status" value="1"/>
</dbReference>
<comment type="catalytic activity">
    <reaction evidence="5 6">
        <text>dTDP-beta-L-rhamnose + NADP(+) = dTDP-4-dehydro-beta-L-rhamnose + NADPH + H(+)</text>
        <dbReference type="Rhea" id="RHEA:21796"/>
        <dbReference type="ChEBI" id="CHEBI:15378"/>
        <dbReference type="ChEBI" id="CHEBI:57510"/>
        <dbReference type="ChEBI" id="CHEBI:57783"/>
        <dbReference type="ChEBI" id="CHEBI:58349"/>
        <dbReference type="ChEBI" id="CHEBI:62830"/>
        <dbReference type="EC" id="1.1.1.133"/>
    </reaction>
</comment>
<keyword evidence="6" id="KW-0521">NADP</keyword>
<feature type="domain" description="RmlD-like substrate binding" evidence="7">
    <location>
        <begin position="5"/>
        <end position="299"/>
    </location>
</feature>
<dbReference type="Gene3D" id="3.90.25.10">
    <property type="entry name" value="UDP-galactose 4-epimerase, domain 1"/>
    <property type="match status" value="1"/>
</dbReference>
<dbReference type="eggNOG" id="COG1091">
    <property type="taxonomic scope" value="Bacteria"/>
</dbReference>
<dbReference type="PANTHER" id="PTHR10491:SF4">
    <property type="entry name" value="METHIONINE ADENOSYLTRANSFERASE 2 SUBUNIT BETA"/>
    <property type="match status" value="1"/>
</dbReference>
<organism evidence="8 9">
    <name type="scientific">Simiduia agarivorans (strain DSM 21679 / JCM 13881 / BCRC 17597 / SA1)</name>
    <dbReference type="NCBI Taxonomy" id="1117647"/>
    <lineage>
        <taxon>Bacteria</taxon>
        <taxon>Pseudomonadati</taxon>
        <taxon>Pseudomonadota</taxon>
        <taxon>Gammaproteobacteria</taxon>
        <taxon>Cellvibrionales</taxon>
        <taxon>Cellvibrionaceae</taxon>
        <taxon>Simiduia</taxon>
    </lineage>
</organism>
<evidence type="ECO:0000256" key="3">
    <source>
        <dbReference type="ARBA" id="ARBA00012929"/>
    </source>
</evidence>
<evidence type="ECO:0000256" key="6">
    <source>
        <dbReference type="RuleBase" id="RU364082"/>
    </source>
</evidence>
<reference evidence="8 9" key="1">
    <citation type="journal article" date="2013" name="Genome Announc.">
        <title>Complete genome sequence of Simiduia agarivorans SA1(T), a marine bacterium able to degrade a variety of polysaccharides.</title>
        <authorList>
            <person name="Lin S.Y."/>
            <person name="Shieh W.Y."/>
            <person name="Chen J.S."/>
            <person name="Tang S.L."/>
        </authorList>
    </citation>
    <scope>NUCLEOTIDE SEQUENCE [LARGE SCALE GENOMIC DNA]</scope>
    <source>
        <strain evidence="9">DSM 21679 / JCM 13881 / BCRC 17597 / SA1</strain>
    </source>
</reference>
<protein>
    <recommendedName>
        <fullName evidence="4 6">dTDP-4-dehydrorhamnose reductase</fullName>
        <ecNumber evidence="3 6">1.1.1.133</ecNumber>
    </recommendedName>
</protein>
<dbReference type="Pfam" id="PF04321">
    <property type="entry name" value="RmlD_sub_bind"/>
    <property type="match status" value="1"/>
</dbReference>
<proteinExistence type="inferred from homology"/>
<keyword evidence="9" id="KW-1185">Reference proteome</keyword>
<comment type="function">
    <text evidence="6">Catalyzes the reduction of dTDP-6-deoxy-L-lyxo-4-hexulose to yield dTDP-L-rhamnose.</text>
</comment>
<evidence type="ECO:0000256" key="1">
    <source>
        <dbReference type="ARBA" id="ARBA00004781"/>
    </source>
</evidence>
<dbReference type="CDD" id="cd05254">
    <property type="entry name" value="dTDP_HR_like_SDR_e"/>
    <property type="match status" value="1"/>
</dbReference>
<dbReference type="GO" id="GO:0009243">
    <property type="term" value="P:O antigen biosynthetic process"/>
    <property type="evidence" value="ECO:0007669"/>
    <property type="project" value="UniProtKB-UniPathway"/>
</dbReference>
<dbReference type="STRING" id="1117647.M5M_13655"/>
<dbReference type="Gene3D" id="3.40.50.720">
    <property type="entry name" value="NAD(P)-binding Rossmann-like Domain"/>
    <property type="match status" value="1"/>
</dbReference>